<reference evidence="1" key="1">
    <citation type="journal article" date="2019" name="Sci. Rep.">
        <title>Draft genome of Tanacetum cinerariifolium, the natural source of mosquito coil.</title>
        <authorList>
            <person name="Yamashiro T."/>
            <person name="Shiraishi A."/>
            <person name="Satake H."/>
            <person name="Nakayama K."/>
        </authorList>
    </citation>
    <scope>NUCLEOTIDE SEQUENCE</scope>
</reference>
<protein>
    <submittedName>
        <fullName evidence="1">Uncharacterized protein</fullName>
    </submittedName>
</protein>
<gene>
    <name evidence="1" type="ORF">Tci_869757</name>
</gene>
<evidence type="ECO:0000313" key="1">
    <source>
        <dbReference type="EMBL" id="GFC97787.1"/>
    </source>
</evidence>
<proteinExistence type="predicted"/>
<sequence>MTSYDLLHQLDCHLFGKLEQRDQYQVKRTQIVDEQLEHIPHKTLRRMDCTHCGSQMIENYSMDRLVKEVLMMELVMHTEKNDTMFHTKKTRLLMLMVEIDVGGMTDDVVDKVTCSSDDEQPNQVDLKCAHALTELYWNDIHVVLDRHKVDQR</sequence>
<dbReference type="AlphaFoldDB" id="A0A699SLK6"/>
<accession>A0A699SLK6</accession>
<organism evidence="1">
    <name type="scientific">Tanacetum cinerariifolium</name>
    <name type="common">Dalmatian daisy</name>
    <name type="synonym">Chrysanthemum cinerariifolium</name>
    <dbReference type="NCBI Taxonomy" id="118510"/>
    <lineage>
        <taxon>Eukaryota</taxon>
        <taxon>Viridiplantae</taxon>
        <taxon>Streptophyta</taxon>
        <taxon>Embryophyta</taxon>
        <taxon>Tracheophyta</taxon>
        <taxon>Spermatophyta</taxon>
        <taxon>Magnoliopsida</taxon>
        <taxon>eudicotyledons</taxon>
        <taxon>Gunneridae</taxon>
        <taxon>Pentapetalae</taxon>
        <taxon>asterids</taxon>
        <taxon>campanulids</taxon>
        <taxon>Asterales</taxon>
        <taxon>Asteraceae</taxon>
        <taxon>Asteroideae</taxon>
        <taxon>Anthemideae</taxon>
        <taxon>Anthemidinae</taxon>
        <taxon>Tanacetum</taxon>
    </lineage>
</organism>
<dbReference type="EMBL" id="BKCJ011168238">
    <property type="protein sequence ID" value="GFC97787.1"/>
    <property type="molecule type" value="Genomic_DNA"/>
</dbReference>
<name>A0A699SLK6_TANCI</name>
<comment type="caution">
    <text evidence="1">The sequence shown here is derived from an EMBL/GenBank/DDBJ whole genome shotgun (WGS) entry which is preliminary data.</text>
</comment>